<keyword evidence="2" id="KW-0732">Signal</keyword>
<dbReference type="EMBL" id="JAFEKC020000004">
    <property type="protein sequence ID" value="KAK0514926.1"/>
    <property type="molecule type" value="Genomic_DNA"/>
</dbReference>
<name>A0AA39R7K5_9LECA</name>
<accession>A0AA39R7K5</accession>
<feature type="compositionally biased region" description="Polar residues" evidence="1">
    <location>
        <begin position="172"/>
        <end position="192"/>
    </location>
</feature>
<reference evidence="3" key="1">
    <citation type="submission" date="2023-03" db="EMBL/GenBank/DDBJ databases">
        <title>Complete genome of Cladonia borealis.</title>
        <authorList>
            <person name="Park H."/>
        </authorList>
    </citation>
    <scope>NUCLEOTIDE SEQUENCE</scope>
    <source>
        <strain evidence="3">ANT050790</strain>
    </source>
</reference>
<keyword evidence="4" id="KW-1185">Reference proteome</keyword>
<organism evidence="3 4">
    <name type="scientific">Cladonia borealis</name>
    <dbReference type="NCBI Taxonomy" id="184061"/>
    <lineage>
        <taxon>Eukaryota</taxon>
        <taxon>Fungi</taxon>
        <taxon>Dikarya</taxon>
        <taxon>Ascomycota</taxon>
        <taxon>Pezizomycotina</taxon>
        <taxon>Lecanoromycetes</taxon>
        <taxon>OSLEUM clade</taxon>
        <taxon>Lecanoromycetidae</taxon>
        <taxon>Lecanorales</taxon>
        <taxon>Lecanorineae</taxon>
        <taxon>Cladoniaceae</taxon>
        <taxon>Cladonia</taxon>
    </lineage>
</organism>
<feature type="region of interest" description="Disordered" evidence="1">
    <location>
        <begin position="160"/>
        <end position="202"/>
    </location>
</feature>
<evidence type="ECO:0000256" key="2">
    <source>
        <dbReference type="SAM" id="SignalP"/>
    </source>
</evidence>
<evidence type="ECO:0000313" key="3">
    <source>
        <dbReference type="EMBL" id="KAK0514926.1"/>
    </source>
</evidence>
<feature type="chain" id="PRO_5041384036" evidence="2">
    <location>
        <begin position="18"/>
        <end position="202"/>
    </location>
</feature>
<evidence type="ECO:0000256" key="1">
    <source>
        <dbReference type="SAM" id="MobiDB-lite"/>
    </source>
</evidence>
<evidence type="ECO:0000313" key="4">
    <source>
        <dbReference type="Proteomes" id="UP001166286"/>
    </source>
</evidence>
<dbReference type="Proteomes" id="UP001166286">
    <property type="component" value="Unassembled WGS sequence"/>
</dbReference>
<sequence>MISTIFLTSLFALPTLSAPTPPPPSNSQERVPLSITFWTNSDCTVNPGPAAGPTNGVSTVQMTYGVSVPVPIQSYNLTRDLYSNEKLDFSTSGPDVGASLQMNMKGNPASCDIYNYSAYGSGRTTGCYTIESPFIYEMCANLIINAQPVGVDSGLLAGVQDGPASVPEELPGTTSEPSQEPNNGLLPSQAQNGMLEPGQIHG</sequence>
<feature type="signal peptide" evidence="2">
    <location>
        <begin position="1"/>
        <end position="17"/>
    </location>
</feature>
<dbReference type="AlphaFoldDB" id="A0AA39R7K5"/>
<proteinExistence type="predicted"/>
<gene>
    <name evidence="3" type="ORF">JMJ35_002305</name>
</gene>
<protein>
    <submittedName>
        <fullName evidence="3">Uncharacterized protein</fullName>
    </submittedName>
</protein>
<comment type="caution">
    <text evidence="3">The sequence shown here is derived from an EMBL/GenBank/DDBJ whole genome shotgun (WGS) entry which is preliminary data.</text>
</comment>